<proteinExistence type="predicted"/>
<reference evidence="2 3" key="1">
    <citation type="journal article" date="2023" name="Arcadia Sci">
        <title>De novo assembly of a long-read Amblyomma americanum tick genome.</title>
        <authorList>
            <person name="Chou S."/>
            <person name="Poskanzer K.E."/>
            <person name="Rollins M."/>
            <person name="Thuy-Boun P.S."/>
        </authorList>
    </citation>
    <scope>NUCLEOTIDE SEQUENCE [LARGE SCALE GENOMIC DNA]</scope>
    <source>
        <strain evidence="2">F_SG_1</strain>
        <tissue evidence="2">Salivary glands</tissue>
    </source>
</reference>
<dbReference type="PANTHER" id="PTHR35385">
    <property type="entry name" value="PROTEIN B, PUTATIVE-RELATED-RELATED"/>
    <property type="match status" value="1"/>
</dbReference>
<name>A0AAQ4FAN0_AMBAM</name>
<protein>
    <recommendedName>
        <fullName evidence="1">MULE transposase domain-containing protein</fullName>
    </recommendedName>
</protein>
<dbReference type="Proteomes" id="UP001321473">
    <property type="component" value="Unassembled WGS sequence"/>
</dbReference>
<evidence type="ECO:0000313" key="3">
    <source>
        <dbReference type="Proteomes" id="UP001321473"/>
    </source>
</evidence>
<keyword evidence="3" id="KW-1185">Reference proteome</keyword>
<dbReference type="PANTHER" id="PTHR35385:SF2">
    <property type="entry name" value="PROTEIN B, PUTATIVE-RELATED"/>
    <property type="match status" value="1"/>
</dbReference>
<feature type="domain" description="MULE transposase" evidence="1">
    <location>
        <begin position="282"/>
        <end position="362"/>
    </location>
</feature>
<dbReference type="AlphaFoldDB" id="A0AAQ4FAN0"/>
<gene>
    <name evidence="2" type="ORF">V5799_009775</name>
</gene>
<accession>A0AAQ4FAN0</accession>
<dbReference type="InterPro" id="IPR018289">
    <property type="entry name" value="MULE_transposase_dom"/>
</dbReference>
<sequence>MDLGPSTSSQGDEPAAGALECVEDCRSSTSDVKVLRCNLLDGKAAELWVRQYSTNTNTSWICEKIQTKCTRMVFHKVWRCQHNPRDKSSHRNTSCPAKLDIKIKKVNRDTMKNDLFLCRQTPLQAVVKVSQHNHSLQSADSLRLLRPSEETKTAFQEYFEDGMTTAQAISHHERVLTGKPNGHTLLANSMANPPPRSVYRWHQEWRSQKYGPQGNPSLKLQENKPRYLAQGTDVSITSVADDSWAVLVVTPIMHRAQQLESARDIIFVDSTSSCDETRSTITVLLTATKAGAVPIALVIHSSQTREGYKQAFQQLKSQHPLCFGNSPAPAVFMTDNSRPEKDALHETWPSARQLLCHFHVLQAEWRWLTSTKNQAAKEERRHLMRAFQKILYAKTMEELQTAKEELHCHKHEAFIKRVETFLQHQQETWRKNTVHLKRSCDVCTSWLKTALFIRNYWMQSLHSSKM</sequence>
<organism evidence="2 3">
    <name type="scientific">Amblyomma americanum</name>
    <name type="common">Lone star tick</name>
    <dbReference type="NCBI Taxonomy" id="6943"/>
    <lineage>
        <taxon>Eukaryota</taxon>
        <taxon>Metazoa</taxon>
        <taxon>Ecdysozoa</taxon>
        <taxon>Arthropoda</taxon>
        <taxon>Chelicerata</taxon>
        <taxon>Arachnida</taxon>
        <taxon>Acari</taxon>
        <taxon>Parasitiformes</taxon>
        <taxon>Ixodida</taxon>
        <taxon>Ixodoidea</taxon>
        <taxon>Ixodidae</taxon>
        <taxon>Amblyomminae</taxon>
        <taxon>Amblyomma</taxon>
    </lineage>
</organism>
<dbReference type="Pfam" id="PF10551">
    <property type="entry name" value="MULE"/>
    <property type="match status" value="1"/>
</dbReference>
<evidence type="ECO:0000259" key="1">
    <source>
        <dbReference type="Pfam" id="PF10551"/>
    </source>
</evidence>
<comment type="caution">
    <text evidence="2">The sequence shown here is derived from an EMBL/GenBank/DDBJ whole genome shotgun (WGS) entry which is preliminary data.</text>
</comment>
<dbReference type="EMBL" id="JARKHS020005098">
    <property type="protein sequence ID" value="KAK8783861.1"/>
    <property type="molecule type" value="Genomic_DNA"/>
</dbReference>
<evidence type="ECO:0000313" key="2">
    <source>
        <dbReference type="EMBL" id="KAK8783861.1"/>
    </source>
</evidence>